<keyword evidence="2" id="KW-0170">Cobalt</keyword>
<sequence>MSLLVNYTDQRYVEIAQKVFQEQFKRDPKLEKELDERRKRLMYEDVVYNISFLMTAVHFSDGKIFEGYAIWIYELLCNLMKDLDRDRIMEHMNDHYLILSEILNSYPDGLLSEDELKKATDYLKTAMEVTTNAVTEISLSSKFQEGKHSELRIAYLEALIKSQTREAHDVINEAKKQGLSLMDIYEEILAKVMVETGDLWHKNIITIDKEHYITSVTQSVLSGFYDEIFSKPRKNKRIVSCAVGSELHEMGARMLSDMFEYQGWDSYYLGAALPEASILEAIKEHQPDIVALSVTMPLYLPTCENIVKAVKEKYPSVKIAVGGQAFKNTEKLWEMWNVDYYSATADVFVNWAEKTYC</sequence>
<feature type="domain" description="B12-binding" evidence="3">
    <location>
        <begin position="235"/>
        <end position="357"/>
    </location>
</feature>
<dbReference type="GO" id="GO:0031419">
    <property type="term" value="F:cobalamin binding"/>
    <property type="evidence" value="ECO:0007669"/>
    <property type="project" value="InterPro"/>
</dbReference>
<dbReference type="Gene3D" id="1.10.1240.10">
    <property type="entry name" value="Methionine synthase domain"/>
    <property type="match status" value="1"/>
</dbReference>
<accession>A0A1M5A430</accession>
<dbReference type="GO" id="GO:0050667">
    <property type="term" value="P:homocysteine metabolic process"/>
    <property type="evidence" value="ECO:0007669"/>
    <property type="project" value="TreeGrafter"/>
</dbReference>
<dbReference type="PANTHER" id="PTHR45833">
    <property type="entry name" value="METHIONINE SYNTHASE"/>
    <property type="match status" value="1"/>
</dbReference>
<keyword evidence="5" id="KW-1185">Reference proteome</keyword>
<dbReference type="AlphaFoldDB" id="A0A1M5A430"/>
<dbReference type="SUPFAM" id="SSF52242">
    <property type="entry name" value="Cobalamin (vitamin B12)-binding domain"/>
    <property type="match status" value="1"/>
</dbReference>
<evidence type="ECO:0000256" key="1">
    <source>
        <dbReference type="ARBA" id="ARBA00022723"/>
    </source>
</evidence>
<dbReference type="PROSITE" id="PS51332">
    <property type="entry name" value="B12_BINDING"/>
    <property type="match status" value="1"/>
</dbReference>
<dbReference type="GO" id="GO:0046653">
    <property type="term" value="P:tetrahydrofolate metabolic process"/>
    <property type="evidence" value="ECO:0007669"/>
    <property type="project" value="TreeGrafter"/>
</dbReference>
<dbReference type="Gene3D" id="3.40.50.280">
    <property type="entry name" value="Cobalamin-binding domain"/>
    <property type="match status" value="1"/>
</dbReference>
<evidence type="ECO:0000313" key="4">
    <source>
        <dbReference type="EMBL" id="SHF24847.1"/>
    </source>
</evidence>
<dbReference type="EMBL" id="FQTU01000024">
    <property type="protein sequence ID" value="SHF24847.1"/>
    <property type="molecule type" value="Genomic_DNA"/>
</dbReference>
<dbReference type="GO" id="GO:0008705">
    <property type="term" value="F:methionine synthase activity"/>
    <property type="evidence" value="ECO:0007669"/>
    <property type="project" value="TreeGrafter"/>
</dbReference>
<dbReference type="PANTHER" id="PTHR45833:SF1">
    <property type="entry name" value="METHIONINE SYNTHASE"/>
    <property type="match status" value="1"/>
</dbReference>
<dbReference type="Pfam" id="PF02607">
    <property type="entry name" value="B12-binding_2"/>
    <property type="match status" value="1"/>
</dbReference>
<dbReference type="InterPro" id="IPR003759">
    <property type="entry name" value="Cbl-bd_cap"/>
</dbReference>
<organism evidence="4 5">
    <name type="scientific">Alkalibacter saccharofermentans DSM 14828</name>
    <dbReference type="NCBI Taxonomy" id="1120975"/>
    <lineage>
        <taxon>Bacteria</taxon>
        <taxon>Bacillati</taxon>
        <taxon>Bacillota</taxon>
        <taxon>Clostridia</taxon>
        <taxon>Eubacteriales</taxon>
        <taxon>Eubacteriaceae</taxon>
        <taxon>Alkalibacter</taxon>
    </lineage>
</organism>
<protein>
    <submittedName>
        <fullName evidence="4">Methanogenic corrinoid protein MtbC1</fullName>
    </submittedName>
</protein>
<evidence type="ECO:0000259" key="3">
    <source>
        <dbReference type="PROSITE" id="PS51332"/>
    </source>
</evidence>
<dbReference type="InterPro" id="IPR036724">
    <property type="entry name" value="Cobalamin-bd_sf"/>
</dbReference>
<gene>
    <name evidence="4" type="ORF">SAMN02746064_02217</name>
</gene>
<dbReference type="Pfam" id="PF02310">
    <property type="entry name" value="B12-binding"/>
    <property type="match status" value="1"/>
</dbReference>
<dbReference type="Proteomes" id="UP000184251">
    <property type="component" value="Unassembled WGS sequence"/>
</dbReference>
<proteinExistence type="predicted"/>
<evidence type="ECO:0000256" key="2">
    <source>
        <dbReference type="ARBA" id="ARBA00023285"/>
    </source>
</evidence>
<dbReference type="GO" id="GO:0005829">
    <property type="term" value="C:cytosol"/>
    <property type="evidence" value="ECO:0007669"/>
    <property type="project" value="TreeGrafter"/>
</dbReference>
<dbReference type="RefSeq" id="WP_073272189.1">
    <property type="nucleotide sequence ID" value="NZ_FQTU01000024.1"/>
</dbReference>
<dbReference type="OrthoDB" id="5756833at2"/>
<dbReference type="InterPro" id="IPR006158">
    <property type="entry name" value="Cobalamin-bd"/>
</dbReference>
<dbReference type="InterPro" id="IPR036594">
    <property type="entry name" value="Meth_synthase_dom"/>
</dbReference>
<name>A0A1M5A430_9FIRM</name>
<dbReference type="InterPro" id="IPR050554">
    <property type="entry name" value="Met_Synthase/Corrinoid"/>
</dbReference>
<dbReference type="GO" id="GO:0046872">
    <property type="term" value="F:metal ion binding"/>
    <property type="evidence" value="ECO:0007669"/>
    <property type="project" value="UniProtKB-KW"/>
</dbReference>
<evidence type="ECO:0000313" key="5">
    <source>
        <dbReference type="Proteomes" id="UP000184251"/>
    </source>
</evidence>
<keyword evidence="1" id="KW-0479">Metal-binding</keyword>
<reference evidence="4 5" key="1">
    <citation type="submission" date="2016-11" db="EMBL/GenBank/DDBJ databases">
        <authorList>
            <person name="Jaros S."/>
            <person name="Januszkiewicz K."/>
            <person name="Wedrychowicz H."/>
        </authorList>
    </citation>
    <scope>NUCLEOTIDE SEQUENCE [LARGE SCALE GENOMIC DNA]</scope>
    <source>
        <strain evidence="4 5">DSM 14828</strain>
    </source>
</reference>
<dbReference type="STRING" id="1120975.SAMN02746064_02217"/>